<keyword evidence="1" id="KW-0479">Metal-binding</keyword>
<feature type="region of interest" description="Disordered" evidence="2">
    <location>
        <begin position="1"/>
        <end position="24"/>
    </location>
</feature>
<dbReference type="EMBL" id="VUJU01008662">
    <property type="protein sequence ID" value="KAF0727504.1"/>
    <property type="molecule type" value="Genomic_DNA"/>
</dbReference>
<organism evidence="4 5">
    <name type="scientific">Aphis craccivora</name>
    <name type="common">Cowpea aphid</name>
    <dbReference type="NCBI Taxonomy" id="307492"/>
    <lineage>
        <taxon>Eukaryota</taxon>
        <taxon>Metazoa</taxon>
        <taxon>Ecdysozoa</taxon>
        <taxon>Arthropoda</taxon>
        <taxon>Hexapoda</taxon>
        <taxon>Insecta</taxon>
        <taxon>Pterygota</taxon>
        <taxon>Neoptera</taxon>
        <taxon>Paraneoptera</taxon>
        <taxon>Hemiptera</taxon>
        <taxon>Sternorrhyncha</taxon>
        <taxon>Aphidomorpha</taxon>
        <taxon>Aphidoidea</taxon>
        <taxon>Aphididae</taxon>
        <taxon>Aphidini</taxon>
        <taxon>Aphis</taxon>
        <taxon>Aphis</taxon>
    </lineage>
</organism>
<evidence type="ECO:0000313" key="5">
    <source>
        <dbReference type="Proteomes" id="UP000478052"/>
    </source>
</evidence>
<protein>
    <submittedName>
        <fullName evidence="4">C2H2-type domain-containing protein</fullName>
    </submittedName>
</protein>
<keyword evidence="5" id="KW-1185">Reference proteome</keyword>
<evidence type="ECO:0000259" key="3">
    <source>
        <dbReference type="PROSITE" id="PS50157"/>
    </source>
</evidence>
<dbReference type="Gene3D" id="3.30.160.60">
    <property type="entry name" value="Classic Zinc Finger"/>
    <property type="match status" value="1"/>
</dbReference>
<dbReference type="PROSITE" id="PS00028">
    <property type="entry name" value="ZINC_FINGER_C2H2_1"/>
    <property type="match status" value="1"/>
</dbReference>
<dbReference type="Proteomes" id="UP000478052">
    <property type="component" value="Unassembled WGS sequence"/>
</dbReference>
<dbReference type="InterPro" id="IPR013087">
    <property type="entry name" value="Znf_C2H2_type"/>
</dbReference>
<sequence>MSKNPFKNTKLRKRGKKRGPVPIPQTVKPYCPKTMVRYDNTATGYKSLWACKMCMKVLLSEEATRAHVIICNTKTKKMASNPQPKKEYIIPTNICSTCNKEFARSVILKRHLAEHKPPSGLKLEHPENNIVYNVKVEADLIKKEYFD</sequence>
<feature type="compositionally biased region" description="Basic residues" evidence="2">
    <location>
        <begin position="9"/>
        <end position="19"/>
    </location>
</feature>
<dbReference type="AlphaFoldDB" id="A0A6G0WJR9"/>
<proteinExistence type="predicted"/>
<evidence type="ECO:0000256" key="1">
    <source>
        <dbReference type="PROSITE-ProRule" id="PRU00042"/>
    </source>
</evidence>
<reference evidence="4 5" key="1">
    <citation type="submission" date="2019-08" db="EMBL/GenBank/DDBJ databases">
        <title>Whole genome of Aphis craccivora.</title>
        <authorList>
            <person name="Voronova N.V."/>
            <person name="Shulinski R.S."/>
            <person name="Bandarenka Y.V."/>
            <person name="Zhorov D.G."/>
            <person name="Warner D."/>
        </authorList>
    </citation>
    <scope>NUCLEOTIDE SEQUENCE [LARGE SCALE GENOMIC DNA]</scope>
    <source>
        <strain evidence="4">180601</strain>
        <tissue evidence="4">Whole Body</tissue>
    </source>
</reference>
<comment type="caution">
    <text evidence="4">The sequence shown here is derived from an EMBL/GenBank/DDBJ whole genome shotgun (WGS) entry which is preliminary data.</text>
</comment>
<keyword evidence="1" id="KW-0863">Zinc-finger</keyword>
<name>A0A6G0WJR9_APHCR</name>
<keyword evidence="1" id="KW-0862">Zinc</keyword>
<dbReference type="OrthoDB" id="6629309at2759"/>
<evidence type="ECO:0000313" key="4">
    <source>
        <dbReference type="EMBL" id="KAF0727504.1"/>
    </source>
</evidence>
<dbReference type="PROSITE" id="PS50157">
    <property type="entry name" value="ZINC_FINGER_C2H2_2"/>
    <property type="match status" value="1"/>
</dbReference>
<evidence type="ECO:0000256" key="2">
    <source>
        <dbReference type="SAM" id="MobiDB-lite"/>
    </source>
</evidence>
<gene>
    <name evidence="4" type="ORF">FWK35_00037923</name>
</gene>
<accession>A0A6G0WJR9</accession>
<dbReference type="GO" id="GO:0008270">
    <property type="term" value="F:zinc ion binding"/>
    <property type="evidence" value="ECO:0007669"/>
    <property type="project" value="UniProtKB-KW"/>
</dbReference>
<feature type="domain" description="C2H2-type" evidence="3">
    <location>
        <begin position="93"/>
        <end position="115"/>
    </location>
</feature>